<dbReference type="PANTHER" id="PTHR30537:SF5">
    <property type="entry name" value="HTH-TYPE TRANSCRIPTIONAL ACTIVATOR TTDR-RELATED"/>
    <property type="match status" value="1"/>
</dbReference>
<dbReference type="PRINTS" id="PR00039">
    <property type="entry name" value="HTHLYSR"/>
</dbReference>
<dbReference type="AlphaFoldDB" id="A0A066UXB4"/>
<gene>
    <name evidence="6" type="ORF">VFDL14_22165</name>
</gene>
<dbReference type="GO" id="GO:0003700">
    <property type="term" value="F:DNA-binding transcription factor activity"/>
    <property type="evidence" value="ECO:0007669"/>
    <property type="project" value="InterPro"/>
</dbReference>
<dbReference type="Pfam" id="PF03466">
    <property type="entry name" value="LysR_substrate"/>
    <property type="match status" value="1"/>
</dbReference>
<dbReference type="EMBL" id="JFFR01000013">
    <property type="protein sequence ID" value="KDN28834.1"/>
    <property type="molecule type" value="Genomic_DNA"/>
</dbReference>
<evidence type="ECO:0000256" key="4">
    <source>
        <dbReference type="ARBA" id="ARBA00023163"/>
    </source>
</evidence>
<feature type="domain" description="HTH lysR-type" evidence="5">
    <location>
        <begin position="10"/>
        <end position="60"/>
    </location>
</feature>
<dbReference type="InterPro" id="IPR036388">
    <property type="entry name" value="WH-like_DNA-bd_sf"/>
</dbReference>
<evidence type="ECO:0000256" key="3">
    <source>
        <dbReference type="ARBA" id="ARBA00023125"/>
    </source>
</evidence>
<comment type="caution">
    <text evidence="6">The sequence shown here is derived from an EMBL/GenBank/DDBJ whole genome shotgun (WGS) entry which is preliminary data.</text>
</comment>
<dbReference type="CDD" id="cd08422">
    <property type="entry name" value="PBP2_CrgA_like"/>
    <property type="match status" value="1"/>
</dbReference>
<dbReference type="OrthoDB" id="9786526at2"/>
<comment type="similarity">
    <text evidence="1">Belongs to the LysR transcriptional regulatory family.</text>
</comment>
<dbReference type="GO" id="GO:0006351">
    <property type="term" value="P:DNA-templated transcription"/>
    <property type="evidence" value="ECO:0007669"/>
    <property type="project" value="TreeGrafter"/>
</dbReference>
<dbReference type="Pfam" id="PF00126">
    <property type="entry name" value="HTH_1"/>
    <property type="match status" value="1"/>
</dbReference>
<evidence type="ECO:0000259" key="5">
    <source>
        <dbReference type="PROSITE" id="PS50931"/>
    </source>
</evidence>
<keyword evidence="3" id="KW-0238">DNA-binding</keyword>
<evidence type="ECO:0000313" key="7">
    <source>
        <dbReference type="Proteomes" id="UP000027219"/>
    </source>
</evidence>
<evidence type="ECO:0000256" key="2">
    <source>
        <dbReference type="ARBA" id="ARBA00023015"/>
    </source>
</evidence>
<keyword evidence="4" id="KW-0804">Transcription</keyword>
<dbReference type="Proteomes" id="UP000027219">
    <property type="component" value="Unassembled WGS sequence"/>
</dbReference>
<dbReference type="InterPro" id="IPR058163">
    <property type="entry name" value="LysR-type_TF_proteobact-type"/>
</dbReference>
<dbReference type="InterPro" id="IPR000847">
    <property type="entry name" value="LysR_HTH_N"/>
</dbReference>
<name>A0A066UXB4_9VIBR</name>
<keyword evidence="2" id="KW-0805">Transcription regulation</keyword>
<dbReference type="RefSeq" id="WP_032550699.1">
    <property type="nucleotide sequence ID" value="NZ_JFFR01000013.1"/>
</dbReference>
<dbReference type="FunFam" id="3.40.190.290:FF:000001">
    <property type="entry name" value="Transcriptional regulator, LysR family"/>
    <property type="match status" value="1"/>
</dbReference>
<dbReference type="SUPFAM" id="SSF46785">
    <property type="entry name" value="Winged helix' DNA-binding domain"/>
    <property type="match status" value="1"/>
</dbReference>
<reference evidence="6 7" key="1">
    <citation type="submission" date="2014-02" db="EMBL/GenBank/DDBJ databases">
        <title>Vibrio fortis Dalian14 Genome Sequencing.</title>
        <authorList>
            <person name="Wang Y."/>
            <person name="Song L."/>
            <person name="Liu G."/>
            <person name="Ding J."/>
        </authorList>
    </citation>
    <scope>NUCLEOTIDE SEQUENCE [LARGE SCALE GENOMIC DNA]</scope>
    <source>
        <strain evidence="6 7">Dalian14</strain>
    </source>
</reference>
<dbReference type="PROSITE" id="PS50931">
    <property type="entry name" value="HTH_LYSR"/>
    <property type="match status" value="1"/>
</dbReference>
<dbReference type="InterPro" id="IPR036390">
    <property type="entry name" value="WH_DNA-bd_sf"/>
</dbReference>
<sequence length="297" mass="33526">MRDVFSAIPVFVAVVESGSFSAAAERLNMTKSAVSKRISGLEDNLGTRLFHRSTRKLTLTEAGEQFSDYARNALFIAQQGINATTLHQGKPKGTLKINAPMTFSRLHLVPLLKEFLDQYPDIKVILSMDDKVVEMIEGGYDVGIRIGELKDSSLIAKRLAKCHSVVCASPEYLAEYGTPKTPSDLKDHNCIYYSLFQAGVEWTFYRDNEKLKVEPKGNFVVNNSDAICEMLLQGLGICQMPTFIVRNHLDSGRLIEVLQEFSLPDHNIYAVYPERRHIPEKVRVFLEFLENRLSSVY</sequence>
<dbReference type="SUPFAM" id="SSF53850">
    <property type="entry name" value="Periplasmic binding protein-like II"/>
    <property type="match status" value="1"/>
</dbReference>
<organism evidence="6 7">
    <name type="scientific">Vibrio fortis</name>
    <dbReference type="NCBI Taxonomy" id="212667"/>
    <lineage>
        <taxon>Bacteria</taxon>
        <taxon>Pseudomonadati</taxon>
        <taxon>Pseudomonadota</taxon>
        <taxon>Gammaproteobacteria</taxon>
        <taxon>Vibrionales</taxon>
        <taxon>Vibrionaceae</taxon>
        <taxon>Vibrio</taxon>
    </lineage>
</organism>
<dbReference type="Gene3D" id="3.40.190.290">
    <property type="match status" value="1"/>
</dbReference>
<dbReference type="InterPro" id="IPR005119">
    <property type="entry name" value="LysR_subst-bd"/>
</dbReference>
<dbReference type="PANTHER" id="PTHR30537">
    <property type="entry name" value="HTH-TYPE TRANSCRIPTIONAL REGULATOR"/>
    <property type="match status" value="1"/>
</dbReference>
<evidence type="ECO:0000256" key="1">
    <source>
        <dbReference type="ARBA" id="ARBA00009437"/>
    </source>
</evidence>
<protein>
    <submittedName>
        <fullName evidence="6">Transcriptional regulator</fullName>
    </submittedName>
</protein>
<dbReference type="FunFam" id="1.10.10.10:FF:000001">
    <property type="entry name" value="LysR family transcriptional regulator"/>
    <property type="match status" value="1"/>
</dbReference>
<evidence type="ECO:0000313" key="6">
    <source>
        <dbReference type="EMBL" id="KDN28834.1"/>
    </source>
</evidence>
<dbReference type="Gene3D" id="1.10.10.10">
    <property type="entry name" value="Winged helix-like DNA-binding domain superfamily/Winged helix DNA-binding domain"/>
    <property type="match status" value="1"/>
</dbReference>
<keyword evidence="7" id="KW-1185">Reference proteome</keyword>
<dbReference type="STRING" id="212667.VFDL14_22165"/>
<dbReference type="GO" id="GO:0043565">
    <property type="term" value="F:sequence-specific DNA binding"/>
    <property type="evidence" value="ECO:0007669"/>
    <property type="project" value="TreeGrafter"/>
</dbReference>
<accession>A0A066UXB4</accession>
<proteinExistence type="inferred from homology"/>